<sequence length="150" mass="17199">MEIVRCYLEIQKFRYADRLTFTLDIEPETTNIPVPPLIVQPLVENAVIHGLENLEQGGHVRISAVLTEDGMLRIDVEDNGDGMDEARRQAVLAAMEDAEDRGEQRIGLRNIHQRLRLTYGEAYRYDMDSEPGRGTRIRLELPARGRERNV</sequence>
<name>A0ABQ4NEV1_9BACL</name>
<dbReference type="EMBL" id="BOVJ01000206">
    <property type="protein sequence ID" value="GIQ66749.1"/>
    <property type="molecule type" value="Genomic_DNA"/>
</dbReference>
<reference evidence="5 6" key="1">
    <citation type="submission" date="2021-04" db="EMBL/GenBank/DDBJ databases">
        <title>Draft genome sequence of Paenibacillus cisolokensis, LC2-13A.</title>
        <authorList>
            <person name="Uke A."/>
            <person name="Chhe C."/>
            <person name="Baramee S."/>
            <person name="Kosugi A."/>
        </authorList>
    </citation>
    <scope>NUCLEOTIDE SEQUENCE [LARGE SCALE GENOMIC DNA]</scope>
    <source>
        <strain evidence="5 6">LC2-13A</strain>
    </source>
</reference>
<gene>
    <name evidence="5" type="ORF">PACILC2_53170</name>
</gene>
<evidence type="ECO:0000256" key="1">
    <source>
        <dbReference type="ARBA" id="ARBA00000085"/>
    </source>
</evidence>
<dbReference type="SMART" id="SM00387">
    <property type="entry name" value="HATPase_c"/>
    <property type="match status" value="1"/>
</dbReference>
<organism evidence="5 6">
    <name type="scientific">Paenibacillus cisolokensis</name>
    <dbReference type="NCBI Taxonomy" id="1658519"/>
    <lineage>
        <taxon>Bacteria</taxon>
        <taxon>Bacillati</taxon>
        <taxon>Bacillota</taxon>
        <taxon>Bacilli</taxon>
        <taxon>Bacillales</taxon>
        <taxon>Paenibacillaceae</taxon>
        <taxon>Paenibacillus</taxon>
    </lineage>
</organism>
<dbReference type="PANTHER" id="PTHR34220">
    <property type="entry name" value="SENSOR HISTIDINE KINASE YPDA"/>
    <property type="match status" value="1"/>
</dbReference>
<keyword evidence="6" id="KW-1185">Reference proteome</keyword>
<comment type="catalytic activity">
    <reaction evidence="1">
        <text>ATP + protein L-histidine = ADP + protein N-phospho-L-histidine.</text>
        <dbReference type="EC" id="2.7.13.3"/>
    </reaction>
</comment>
<keyword evidence="3" id="KW-0902">Two-component regulatory system</keyword>
<comment type="caution">
    <text evidence="5">The sequence shown here is derived from an EMBL/GenBank/DDBJ whole genome shotgun (WGS) entry which is preliminary data.</text>
</comment>
<dbReference type="RefSeq" id="WP_307860703.1">
    <property type="nucleotide sequence ID" value="NZ_BOVJ01000206.1"/>
</dbReference>
<evidence type="ECO:0000313" key="5">
    <source>
        <dbReference type="EMBL" id="GIQ66749.1"/>
    </source>
</evidence>
<evidence type="ECO:0000259" key="4">
    <source>
        <dbReference type="SMART" id="SM00387"/>
    </source>
</evidence>
<dbReference type="InterPro" id="IPR050640">
    <property type="entry name" value="Bact_2-comp_sensor_kinase"/>
</dbReference>
<evidence type="ECO:0000256" key="3">
    <source>
        <dbReference type="ARBA" id="ARBA00023012"/>
    </source>
</evidence>
<evidence type="ECO:0000313" key="6">
    <source>
        <dbReference type="Proteomes" id="UP000680304"/>
    </source>
</evidence>
<dbReference type="Gene3D" id="3.30.565.10">
    <property type="entry name" value="Histidine kinase-like ATPase, C-terminal domain"/>
    <property type="match status" value="1"/>
</dbReference>
<dbReference type="InterPro" id="IPR004358">
    <property type="entry name" value="Sig_transdc_His_kin-like_C"/>
</dbReference>
<dbReference type="Proteomes" id="UP000680304">
    <property type="component" value="Unassembled WGS sequence"/>
</dbReference>
<dbReference type="Pfam" id="PF02518">
    <property type="entry name" value="HATPase_c"/>
    <property type="match status" value="1"/>
</dbReference>
<dbReference type="SUPFAM" id="SSF55874">
    <property type="entry name" value="ATPase domain of HSP90 chaperone/DNA topoisomerase II/histidine kinase"/>
    <property type="match status" value="1"/>
</dbReference>
<evidence type="ECO:0000256" key="2">
    <source>
        <dbReference type="ARBA" id="ARBA00012438"/>
    </source>
</evidence>
<dbReference type="PRINTS" id="PR00344">
    <property type="entry name" value="BCTRLSENSOR"/>
</dbReference>
<dbReference type="InterPro" id="IPR036890">
    <property type="entry name" value="HATPase_C_sf"/>
</dbReference>
<proteinExistence type="predicted"/>
<feature type="domain" description="Histidine kinase/HSP90-like ATPase" evidence="4">
    <location>
        <begin position="34"/>
        <end position="145"/>
    </location>
</feature>
<dbReference type="InterPro" id="IPR003594">
    <property type="entry name" value="HATPase_dom"/>
</dbReference>
<accession>A0ABQ4NEV1</accession>
<dbReference type="EC" id="2.7.13.3" evidence="2"/>
<protein>
    <recommendedName>
        <fullName evidence="2">histidine kinase</fullName>
        <ecNumber evidence="2">2.7.13.3</ecNumber>
    </recommendedName>
</protein>
<dbReference type="PANTHER" id="PTHR34220:SF7">
    <property type="entry name" value="SENSOR HISTIDINE KINASE YPDA"/>
    <property type="match status" value="1"/>
</dbReference>